<comment type="caution">
    <text evidence="1">The sequence shown here is derived from an EMBL/GenBank/DDBJ whole genome shotgun (WGS) entry which is preliminary data.</text>
</comment>
<accession>A0A4Q5N1G0</accession>
<evidence type="ECO:0000313" key="1">
    <source>
        <dbReference type="EMBL" id="RYV51910.1"/>
    </source>
</evidence>
<name>A0A4Q5N1G0_9MICO</name>
<dbReference type="OrthoDB" id="4084402at2"/>
<gene>
    <name evidence="1" type="ORF">EUA98_05780</name>
</gene>
<sequence>MTGTGEYRDGVALWSAASAHAKSEAKATGVPSHALLRRFVFDRFLARVFHDPNSPWVLKGGTAVLARVHDARTTKDVDLLHQLNSLDAALVALRLATEVKIDDHFRFVITKVERSLGGGQPAVDGFRVSIDAYCGAQKKDSFGVDLVTGSMMTTAPELRAETVLNLRGLAATQMRLYPVVDHVADKLCATQATYGAEGLLPSSRVRDLVDLVVFARTQDVNGHELIVAIRAEWTHRSLPGEPVFAPPTHWDRLYPPVARSVRACYGLTTFAAAVAFVTAFLSPALDGSAAGQQWSATNGAWRG</sequence>
<keyword evidence="2" id="KW-1185">Reference proteome</keyword>
<dbReference type="RefSeq" id="WP_130101732.1">
    <property type="nucleotide sequence ID" value="NZ_SDWW01000010.1"/>
</dbReference>
<dbReference type="GO" id="GO:0016740">
    <property type="term" value="F:transferase activity"/>
    <property type="evidence" value="ECO:0007669"/>
    <property type="project" value="UniProtKB-KW"/>
</dbReference>
<dbReference type="EMBL" id="SDWW01000010">
    <property type="protein sequence ID" value="RYV51910.1"/>
    <property type="molecule type" value="Genomic_DNA"/>
</dbReference>
<proteinExistence type="predicted"/>
<dbReference type="InterPro" id="IPR014942">
    <property type="entry name" value="AbiEii"/>
</dbReference>
<evidence type="ECO:0000313" key="2">
    <source>
        <dbReference type="Proteomes" id="UP000293764"/>
    </source>
</evidence>
<protein>
    <submittedName>
        <fullName evidence="1">Nucleotidyl transferase AbiEii/AbiGii toxin family protein</fullName>
    </submittedName>
</protein>
<organism evidence="1 2">
    <name type="scientific">Pengzhenrongella frigida</name>
    <dbReference type="NCBI Taxonomy" id="1259133"/>
    <lineage>
        <taxon>Bacteria</taxon>
        <taxon>Bacillati</taxon>
        <taxon>Actinomycetota</taxon>
        <taxon>Actinomycetes</taxon>
        <taxon>Micrococcales</taxon>
        <taxon>Pengzhenrongella</taxon>
    </lineage>
</organism>
<dbReference type="Proteomes" id="UP000293764">
    <property type="component" value="Unassembled WGS sequence"/>
</dbReference>
<dbReference type="AlphaFoldDB" id="A0A4Q5N1G0"/>
<keyword evidence="1" id="KW-0808">Transferase</keyword>
<dbReference type="Pfam" id="PF08843">
    <property type="entry name" value="AbiEii"/>
    <property type="match status" value="1"/>
</dbReference>
<reference evidence="1 2" key="1">
    <citation type="submission" date="2019-01" db="EMBL/GenBank/DDBJ databases">
        <title>Novel species of Cellulomonas.</title>
        <authorList>
            <person name="Liu Q."/>
            <person name="Xin Y.-H."/>
        </authorList>
    </citation>
    <scope>NUCLEOTIDE SEQUENCE [LARGE SCALE GENOMIC DNA]</scope>
    <source>
        <strain evidence="1 2">HLT2-17</strain>
    </source>
</reference>